<dbReference type="AlphaFoldDB" id="N6YXD5"/>
<dbReference type="InterPro" id="IPR020846">
    <property type="entry name" value="MFS_dom"/>
</dbReference>
<evidence type="ECO:0000259" key="7">
    <source>
        <dbReference type="PROSITE" id="PS50850"/>
    </source>
</evidence>
<evidence type="ECO:0000256" key="1">
    <source>
        <dbReference type="ARBA" id="ARBA00004141"/>
    </source>
</evidence>
<evidence type="ECO:0000256" key="2">
    <source>
        <dbReference type="ARBA" id="ARBA00022692"/>
    </source>
</evidence>
<dbReference type="EMBL" id="AMXE01000048">
    <property type="protein sequence ID" value="ENO86798.1"/>
    <property type="molecule type" value="Genomic_DNA"/>
</dbReference>
<feature type="transmembrane region" description="Helical" evidence="6">
    <location>
        <begin position="76"/>
        <end position="95"/>
    </location>
</feature>
<gene>
    <name evidence="8" type="ORF">C666_12340</name>
</gene>
<feature type="region of interest" description="Disordered" evidence="5">
    <location>
        <begin position="1"/>
        <end position="35"/>
    </location>
</feature>
<proteinExistence type="predicted"/>
<dbReference type="Gene3D" id="1.20.1250.20">
    <property type="entry name" value="MFS general substrate transporter like domains"/>
    <property type="match status" value="2"/>
</dbReference>
<dbReference type="PROSITE" id="PS50850">
    <property type="entry name" value="MFS"/>
    <property type="match status" value="1"/>
</dbReference>
<dbReference type="PANTHER" id="PTHR23521">
    <property type="entry name" value="TRANSPORTER MFS SUPERFAMILY"/>
    <property type="match status" value="1"/>
</dbReference>
<evidence type="ECO:0000256" key="5">
    <source>
        <dbReference type="SAM" id="MobiDB-lite"/>
    </source>
</evidence>
<dbReference type="GO" id="GO:0005886">
    <property type="term" value="C:plasma membrane"/>
    <property type="evidence" value="ECO:0007669"/>
    <property type="project" value="TreeGrafter"/>
</dbReference>
<dbReference type="PROSITE" id="PS00216">
    <property type="entry name" value="SUGAR_TRANSPORT_1"/>
    <property type="match status" value="1"/>
</dbReference>
<feature type="domain" description="Major facilitator superfamily (MFS) profile" evidence="7">
    <location>
        <begin position="37"/>
        <end position="427"/>
    </location>
</feature>
<feature type="transmembrane region" description="Helical" evidence="6">
    <location>
        <begin position="402"/>
        <end position="421"/>
    </location>
</feature>
<dbReference type="Proteomes" id="UP000013232">
    <property type="component" value="Unassembled WGS sequence"/>
</dbReference>
<reference evidence="8 9" key="1">
    <citation type="submission" date="2012-09" db="EMBL/GenBank/DDBJ databases">
        <title>Draft Genome Sequences of 6 Strains from Genus Thauera.</title>
        <authorList>
            <person name="Liu B."/>
            <person name="Shapleigh J.P."/>
            <person name="Frostegard A.H."/>
        </authorList>
    </citation>
    <scope>NUCLEOTIDE SEQUENCE [LARGE SCALE GENOMIC DNA]</scope>
    <source>
        <strain evidence="9">47Lol / DSM 12138</strain>
    </source>
</reference>
<protein>
    <submittedName>
        <fullName evidence="8">Major facilitator superfamily protein</fullName>
    </submittedName>
</protein>
<dbReference type="SUPFAM" id="SSF103473">
    <property type="entry name" value="MFS general substrate transporter"/>
    <property type="match status" value="1"/>
</dbReference>
<feature type="compositionally biased region" description="Low complexity" evidence="5">
    <location>
        <begin position="20"/>
        <end position="33"/>
    </location>
</feature>
<feature type="transmembrane region" description="Helical" evidence="6">
    <location>
        <begin position="368"/>
        <end position="396"/>
    </location>
</feature>
<dbReference type="GO" id="GO:0022857">
    <property type="term" value="F:transmembrane transporter activity"/>
    <property type="evidence" value="ECO:0007669"/>
    <property type="project" value="InterPro"/>
</dbReference>
<dbReference type="InterPro" id="IPR011701">
    <property type="entry name" value="MFS"/>
</dbReference>
<dbReference type="Pfam" id="PF07690">
    <property type="entry name" value="MFS_1"/>
    <property type="match status" value="2"/>
</dbReference>
<name>N6YXD5_THAL4</name>
<keyword evidence="4 6" id="KW-0472">Membrane</keyword>
<comment type="subcellular location">
    <subcellularLocation>
        <location evidence="1">Membrane</location>
        <topology evidence="1">Multi-pass membrane protein</topology>
    </subcellularLocation>
</comment>
<dbReference type="InterPro" id="IPR005829">
    <property type="entry name" value="Sugar_transporter_CS"/>
</dbReference>
<comment type="caution">
    <text evidence="8">The sequence shown here is derived from an EMBL/GenBank/DDBJ whole genome shotgun (WGS) entry which is preliminary data.</text>
</comment>
<dbReference type="STRING" id="1123367.GCA_000621305_00847"/>
<feature type="transmembrane region" description="Helical" evidence="6">
    <location>
        <begin position="171"/>
        <end position="192"/>
    </location>
</feature>
<feature type="transmembrane region" description="Helical" evidence="6">
    <location>
        <begin position="277"/>
        <end position="296"/>
    </location>
</feature>
<evidence type="ECO:0000256" key="3">
    <source>
        <dbReference type="ARBA" id="ARBA00022989"/>
    </source>
</evidence>
<evidence type="ECO:0000313" key="8">
    <source>
        <dbReference type="EMBL" id="ENO86798.1"/>
    </source>
</evidence>
<feature type="transmembrane region" description="Helical" evidence="6">
    <location>
        <begin position="333"/>
        <end position="356"/>
    </location>
</feature>
<evidence type="ECO:0000313" key="9">
    <source>
        <dbReference type="Proteomes" id="UP000013232"/>
    </source>
</evidence>
<evidence type="ECO:0000256" key="6">
    <source>
        <dbReference type="SAM" id="Phobius"/>
    </source>
</evidence>
<evidence type="ECO:0000256" key="4">
    <source>
        <dbReference type="ARBA" id="ARBA00023136"/>
    </source>
</evidence>
<keyword evidence="9" id="KW-1185">Reference proteome</keyword>
<feature type="transmembrane region" description="Helical" evidence="6">
    <location>
        <begin position="133"/>
        <end position="159"/>
    </location>
</feature>
<organism evidence="8 9">
    <name type="scientific">Thauera linaloolentis (strain DSM 12138 / JCM 21573 / CCUG 41526 / CIP 105981 / IAM 15112 / NBRC 102519 / 47Lol)</name>
    <dbReference type="NCBI Taxonomy" id="1123367"/>
    <lineage>
        <taxon>Bacteria</taxon>
        <taxon>Pseudomonadati</taxon>
        <taxon>Pseudomonadota</taxon>
        <taxon>Betaproteobacteria</taxon>
        <taxon>Rhodocyclales</taxon>
        <taxon>Zoogloeaceae</taxon>
        <taxon>Thauera</taxon>
    </lineage>
</organism>
<dbReference type="PANTHER" id="PTHR23521:SF2">
    <property type="entry name" value="TRANSPORTER MFS SUPERFAMILY"/>
    <property type="match status" value="1"/>
</dbReference>
<feature type="transmembrane region" description="Helical" evidence="6">
    <location>
        <begin position="308"/>
        <end position="327"/>
    </location>
</feature>
<feature type="transmembrane region" description="Helical" evidence="6">
    <location>
        <begin position="248"/>
        <end position="271"/>
    </location>
</feature>
<dbReference type="InterPro" id="IPR036259">
    <property type="entry name" value="MFS_trans_sf"/>
</dbReference>
<sequence>MPPAAHGVSLRLSTKPPKPMAASSPRAPSPSLSGDKPSHALVPLLLLFGLMLPVTGMVPVLSAFTAQRFDGLGQFASHFFMSINMIGALVGAPVAGLLSDRLGRRKALAVAALALNGLTLLGIAFAYRQLDSYAVLLALRLLEGFAHMSALSLLMALGSDQVGHGGLGGRMGAIGASISLGVATGAPLGGVIGGIDPLWVPLGGGLLSLALAAVGAAGLRDATAARPRMAIGQILDTLRARRALAIPLAFSFADRLTVGFIVSTLSLYFGLTLGFDARAIGMAMAAFLIPFSLLTWPAGHLSRYWDPLLMMVAGSILYGVFLGALAFVPAGWIVWTMAAGGVIAALMYAPSLVLAAHYGGEDCRASALAAFNMAGSLGFAAGPLISSLLLAFYGSLSASPHAPVFISIGAIEVGLALYVYAIHRRGTLGGRPFLESR</sequence>
<keyword evidence="3 6" id="KW-1133">Transmembrane helix</keyword>
<feature type="transmembrane region" description="Helical" evidence="6">
    <location>
        <begin position="107"/>
        <end position="127"/>
    </location>
</feature>
<feature type="transmembrane region" description="Helical" evidence="6">
    <location>
        <begin position="198"/>
        <end position="219"/>
    </location>
</feature>
<dbReference type="eggNOG" id="COG2814">
    <property type="taxonomic scope" value="Bacteria"/>
</dbReference>
<accession>N6YXD5</accession>
<feature type="transmembrane region" description="Helical" evidence="6">
    <location>
        <begin position="41"/>
        <end position="64"/>
    </location>
</feature>
<keyword evidence="2 6" id="KW-0812">Transmembrane</keyword>
<dbReference type="RefSeq" id="WP_004339613.1">
    <property type="nucleotide sequence ID" value="NZ_AMXE01000048.1"/>
</dbReference>